<name>A0A3A9JY21_9BACI</name>
<accession>A0A3A9JY21</accession>
<dbReference type="EMBL" id="PDOE01000017">
    <property type="protein sequence ID" value="RKL65377.1"/>
    <property type="molecule type" value="Genomic_DNA"/>
</dbReference>
<sequence>MGDYRRRDDNDVAGISDKKLRRLADLLDEDFKVPVRATIDGEDLCDAVRRCLIKDLVDGLLDEEDKPKRHKKHF</sequence>
<dbReference type="AlphaFoldDB" id="A0A3A9JY21"/>
<protein>
    <submittedName>
        <fullName evidence="1">Uncharacterized protein</fullName>
    </submittedName>
</protein>
<evidence type="ECO:0000313" key="2">
    <source>
        <dbReference type="Proteomes" id="UP000281498"/>
    </source>
</evidence>
<gene>
    <name evidence="1" type="ORF">CR203_20725</name>
</gene>
<comment type="caution">
    <text evidence="1">The sequence shown here is derived from an EMBL/GenBank/DDBJ whole genome shotgun (WGS) entry which is preliminary data.</text>
</comment>
<reference evidence="1 2" key="1">
    <citation type="submission" date="2017-10" db="EMBL/GenBank/DDBJ databases">
        <title>Bacillus sp. nov., a halophilic bacterium isolated from a Keqin Lake.</title>
        <authorList>
            <person name="Wang H."/>
        </authorList>
    </citation>
    <scope>NUCLEOTIDE SEQUENCE [LARGE SCALE GENOMIC DNA]</scope>
    <source>
        <strain evidence="1 2">KCTC 13187</strain>
    </source>
</reference>
<organism evidence="1 2">
    <name type="scientific">Salipaludibacillus neizhouensis</name>
    <dbReference type="NCBI Taxonomy" id="885475"/>
    <lineage>
        <taxon>Bacteria</taxon>
        <taxon>Bacillati</taxon>
        <taxon>Bacillota</taxon>
        <taxon>Bacilli</taxon>
        <taxon>Bacillales</taxon>
        <taxon>Bacillaceae</taxon>
    </lineage>
</organism>
<dbReference type="Proteomes" id="UP000281498">
    <property type="component" value="Unassembled WGS sequence"/>
</dbReference>
<proteinExistence type="predicted"/>
<keyword evidence="2" id="KW-1185">Reference proteome</keyword>
<evidence type="ECO:0000313" key="1">
    <source>
        <dbReference type="EMBL" id="RKL65377.1"/>
    </source>
</evidence>
<dbReference type="OrthoDB" id="2940547at2"/>
<dbReference type="RefSeq" id="WP_110935502.1">
    <property type="nucleotide sequence ID" value="NZ_KZ614146.1"/>
</dbReference>